<sequence>MSLNISINFNEEENLWVFSPEGEVDIYTSSKFKEEILRAFDTKKTDLLINGKKLDYVDSTGLGSLISILKTVKANNNKIYLEDIKPNIRKLFDITDLDKLFIIRGEGNE</sequence>
<dbReference type="InterPro" id="IPR002645">
    <property type="entry name" value="STAS_dom"/>
</dbReference>
<keyword evidence="3" id="KW-1185">Reference proteome</keyword>
<evidence type="ECO:0000259" key="1">
    <source>
        <dbReference type="PROSITE" id="PS50801"/>
    </source>
</evidence>
<dbReference type="EMBL" id="JAHLPM010000006">
    <property type="protein sequence ID" value="MBU5437960.1"/>
    <property type="molecule type" value="Genomic_DNA"/>
</dbReference>
<dbReference type="PROSITE" id="PS50801">
    <property type="entry name" value="STAS"/>
    <property type="match status" value="1"/>
</dbReference>
<proteinExistence type="predicted"/>
<evidence type="ECO:0000313" key="3">
    <source>
        <dbReference type="Proteomes" id="UP000749471"/>
    </source>
</evidence>
<name>A0ABS6E4X0_9FIRM</name>
<dbReference type="NCBIfam" id="TIGR00377">
    <property type="entry name" value="ant_ant_sig"/>
    <property type="match status" value="1"/>
</dbReference>
<feature type="domain" description="STAS" evidence="1">
    <location>
        <begin position="5"/>
        <end position="109"/>
    </location>
</feature>
<dbReference type="Pfam" id="PF01740">
    <property type="entry name" value="STAS"/>
    <property type="match status" value="1"/>
</dbReference>
<dbReference type="RefSeq" id="WP_216518637.1">
    <property type="nucleotide sequence ID" value="NZ_JAHLPM010000006.1"/>
</dbReference>
<gene>
    <name evidence="2" type="ORF">KQI42_08075</name>
</gene>
<dbReference type="PANTHER" id="PTHR33495">
    <property type="entry name" value="ANTI-SIGMA FACTOR ANTAGONIST TM_1081-RELATED-RELATED"/>
    <property type="match status" value="1"/>
</dbReference>
<reference evidence="2 3" key="1">
    <citation type="submission" date="2021-06" db="EMBL/GenBank/DDBJ databases">
        <authorList>
            <person name="Sun Q."/>
            <person name="Li D."/>
        </authorList>
    </citation>
    <scope>NUCLEOTIDE SEQUENCE [LARGE SCALE GENOMIC DNA]</scope>
    <source>
        <strain evidence="2 3">MSJ-40</strain>
    </source>
</reference>
<comment type="caution">
    <text evidence="2">The sequence shown here is derived from an EMBL/GenBank/DDBJ whole genome shotgun (WGS) entry which is preliminary data.</text>
</comment>
<dbReference type="Proteomes" id="UP000749471">
    <property type="component" value="Unassembled WGS sequence"/>
</dbReference>
<evidence type="ECO:0000313" key="2">
    <source>
        <dbReference type="EMBL" id="MBU5437960.1"/>
    </source>
</evidence>
<organism evidence="2 3">
    <name type="scientific">Tissierella simiarum</name>
    <dbReference type="NCBI Taxonomy" id="2841534"/>
    <lineage>
        <taxon>Bacteria</taxon>
        <taxon>Bacillati</taxon>
        <taxon>Bacillota</taxon>
        <taxon>Tissierellia</taxon>
        <taxon>Tissierellales</taxon>
        <taxon>Tissierellaceae</taxon>
        <taxon>Tissierella</taxon>
    </lineage>
</organism>
<protein>
    <submittedName>
        <fullName evidence="2">STAS domain-containing protein</fullName>
    </submittedName>
</protein>
<dbReference type="InterPro" id="IPR003658">
    <property type="entry name" value="Anti-sigma_ant"/>
</dbReference>
<dbReference type="CDD" id="cd07043">
    <property type="entry name" value="STAS_anti-anti-sigma_factors"/>
    <property type="match status" value="1"/>
</dbReference>
<accession>A0ABS6E4X0</accession>